<accession>A0ABQ9IJE7</accession>
<keyword evidence="2" id="KW-1185">Reference proteome</keyword>
<comment type="caution">
    <text evidence="1">The sequence shown here is derived from an EMBL/GenBank/DDBJ whole genome shotgun (WGS) entry which is preliminary data.</text>
</comment>
<protein>
    <submittedName>
        <fullName evidence="1">Uncharacterized protein</fullName>
    </submittedName>
</protein>
<dbReference type="Proteomes" id="UP001159363">
    <property type="component" value="Chromosome 1"/>
</dbReference>
<sequence length="152" mass="16823">MIVIIAAAAIVRRIRMKEYASAGVMPIANTNSDVLCILTTTENLDKLFSVGQHCGVTSADSSRLCLGQAVTWWMAFFCNALERATRVLGIVEPCTYYSLTKHQGIKHQITKGYSCKSEKWRAAQIIQVTVLFPSKRGNDIHVRITCTSDSIP</sequence>
<proteinExistence type="predicted"/>
<gene>
    <name evidence="1" type="ORF">PR048_001916</name>
</gene>
<dbReference type="EMBL" id="JARBHB010000001">
    <property type="protein sequence ID" value="KAJ8896572.1"/>
    <property type="molecule type" value="Genomic_DNA"/>
</dbReference>
<name>A0ABQ9IJE7_9NEOP</name>
<evidence type="ECO:0000313" key="2">
    <source>
        <dbReference type="Proteomes" id="UP001159363"/>
    </source>
</evidence>
<organism evidence="1 2">
    <name type="scientific">Dryococelus australis</name>
    <dbReference type="NCBI Taxonomy" id="614101"/>
    <lineage>
        <taxon>Eukaryota</taxon>
        <taxon>Metazoa</taxon>
        <taxon>Ecdysozoa</taxon>
        <taxon>Arthropoda</taxon>
        <taxon>Hexapoda</taxon>
        <taxon>Insecta</taxon>
        <taxon>Pterygota</taxon>
        <taxon>Neoptera</taxon>
        <taxon>Polyneoptera</taxon>
        <taxon>Phasmatodea</taxon>
        <taxon>Verophasmatodea</taxon>
        <taxon>Anareolatae</taxon>
        <taxon>Phasmatidae</taxon>
        <taxon>Eurycanthinae</taxon>
        <taxon>Dryococelus</taxon>
    </lineage>
</organism>
<reference evidence="1 2" key="1">
    <citation type="submission" date="2023-02" db="EMBL/GenBank/DDBJ databases">
        <title>LHISI_Scaffold_Assembly.</title>
        <authorList>
            <person name="Stuart O.P."/>
            <person name="Cleave R."/>
            <person name="Magrath M.J.L."/>
            <person name="Mikheyev A.S."/>
        </authorList>
    </citation>
    <scope>NUCLEOTIDE SEQUENCE [LARGE SCALE GENOMIC DNA]</scope>
    <source>
        <strain evidence="1">Daus_M_001</strain>
        <tissue evidence="1">Leg muscle</tissue>
    </source>
</reference>
<evidence type="ECO:0000313" key="1">
    <source>
        <dbReference type="EMBL" id="KAJ8896572.1"/>
    </source>
</evidence>